<protein>
    <recommendedName>
        <fullName evidence="1">PIPK domain-containing protein</fullName>
    </recommendedName>
</protein>
<dbReference type="Proteomes" id="UP000016933">
    <property type="component" value="Unassembled WGS sequence"/>
</dbReference>
<proteinExistence type="predicted"/>
<evidence type="ECO:0000313" key="2">
    <source>
        <dbReference type="EMBL" id="EME49638.1"/>
    </source>
</evidence>
<dbReference type="Pfam" id="PF01504">
    <property type="entry name" value="PIP5K"/>
    <property type="match status" value="1"/>
</dbReference>
<dbReference type="InterPro" id="IPR027484">
    <property type="entry name" value="PInositol-4-P-5-kinase_N"/>
</dbReference>
<dbReference type="EMBL" id="KB446535">
    <property type="protein sequence ID" value="EME49638.1"/>
    <property type="molecule type" value="Genomic_DNA"/>
</dbReference>
<dbReference type="STRING" id="675120.N1Q352"/>
<dbReference type="GO" id="GO:0052742">
    <property type="term" value="F:phosphatidylinositol kinase activity"/>
    <property type="evidence" value="ECO:0007669"/>
    <property type="project" value="InterPro"/>
</dbReference>
<evidence type="ECO:0000259" key="1">
    <source>
        <dbReference type="Pfam" id="PF01504"/>
    </source>
</evidence>
<feature type="domain" description="PIPK" evidence="1">
    <location>
        <begin position="91"/>
        <end position="232"/>
    </location>
</feature>
<dbReference type="Gene3D" id="3.30.800.10">
    <property type="entry name" value="Phosphatidylinositol Phosphate Kinase II Beta"/>
    <property type="match status" value="1"/>
</dbReference>
<organism evidence="2 3">
    <name type="scientific">Dothistroma septosporum (strain NZE10 / CBS 128990)</name>
    <name type="common">Red band needle blight fungus</name>
    <name type="synonym">Mycosphaerella pini</name>
    <dbReference type="NCBI Taxonomy" id="675120"/>
    <lineage>
        <taxon>Eukaryota</taxon>
        <taxon>Fungi</taxon>
        <taxon>Dikarya</taxon>
        <taxon>Ascomycota</taxon>
        <taxon>Pezizomycotina</taxon>
        <taxon>Dothideomycetes</taxon>
        <taxon>Dothideomycetidae</taxon>
        <taxon>Mycosphaerellales</taxon>
        <taxon>Mycosphaerellaceae</taxon>
        <taxon>Dothistroma</taxon>
    </lineage>
</organism>
<dbReference type="OMA" id="FLECARW"/>
<keyword evidence="3" id="KW-1185">Reference proteome</keyword>
<reference evidence="3" key="1">
    <citation type="journal article" date="2012" name="PLoS Genet.">
        <title>The genomes of the fungal plant pathogens Cladosporium fulvum and Dothistroma septosporum reveal adaptation to different hosts and lifestyles but also signatures of common ancestry.</title>
        <authorList>
            <person name="de Wit P.J.G.M."/>
            <person name="van der Burgt A."/>
            <person name="Oekmen B."/>
            <person name="Stergiopoulos I."/>
            <person name="Abd-Elsalam K.A."/>
            <person name="Aerts A.L."/>
            <person name="Bahkali A.H."/>
            <person name="Beenen H.G."/>
            <person name="Chettri P."/>
            <person name="Cox M.P."/>
            <person name="Datema E."/>
            <person name="de Vries R.P."/>
            <person name="Dhillon B."/>
            <person name="Ganley A.R."/>
            <person name="Griffiths S.A."/>
            <person name="Guo Y."/>
            <person name="Hamelin R.C."/>
            <person name="Henrissat B."/>
            <person name="Kabir M.S."/>
            <person name="Jashni M.K."/>
            <person name="Kema G."/>
            <person name="Klaubauf S."/>
            <person name="Lapidus A."/>
            <person name="Levasseur A."/>
            <person name="Lindquist E."/>
            <person name="Mehrabi R."/>
            <person name="Ohm R.A."/>
            <person name="Owen T.J."/>
            <person name="Salamov A."/>
            <person name="Schwelm A."/>
            <person name="Schijlen E."/>
            <person name="Sun H."/>
            <person name="van den Burg H.A."/>
            <person name="van Ham R.C.H.J."/>
            <person name="Zhang S."/>
            <person name="Goodwin S.B."/>
            <person name="Grigoriev I.V."/>
            <person name="Collemare J."/>
            <person name="Bradshaw R.E."/>
        </authorList>
    </citation>
    <scope>NUCLEOTIDE SEQUENCE [LARGE SCALE GENOMIC DNA]</scope>
    <source>
        <strain evidence="3">NZE10 / CBS 128990</strain>
    </source>
</reference>
<gene>
    <name evidence="2" type="ORF">DOTSEDRAFT_20068</name>
</gene>
<dbReference type="HOGENOM" id="CLU_052383_0_0_1"/>
<name>N1Q352_DOTSN</name>
<accession>N1Q352</accession>
<dbReference type="OrthoDB" id="70770at2759"/>
<dbReference type="GO" id="GO:0046488">
    <property type="term" value="P:phosphatidylinositol metabolic process"/>
    <property type="evidence" value="ECO:0007669"/>
    <property type="project" value="InterPro"/>
</dbReference>
<dbReference type="SUPFAM" id="SSF56104">
    <property type="entry name" value="SAICAR synthase-like"/>
    <property type="match status" value="1"/>
</dbReference>
<evidence type="ECO:0000313" key="3">
    <source>
        <dbReference type="Proteomes" id="UP000016933"/>
    </source>
</evidence>
<sequence length="233" mass="26978">MPRRQDVIARSVTYTMLHSHDRPESIMKRLRDLFLELRELWHVSEEDYRKSFGTNDKRASALDAMGNFYVVSRPSMSADSPRRYGLLRLDLFRTADSAYLGKSIPRPFEYTFFKNDLLLPYTEYVQVNPGSHLVRITDFLECARWSIGTILGPAPSHHIVMENILYGKDHDTTKWENFEMKPRSYSYPERDVAGGVLTSEATKSKLTDDFDDKISLSLNDAEDLRLQLEKDTA</sequence>
<reference evidence="2 3" key="2">
    <citation type="journal article" date="2012" name="PLoS Pathog.">
        <title>Diverse lifestyles and strategies of plant pathogenesis encoded in the genomes of eighteen Dothideomycetes fungi.</title>
        <authorList>
            <person name="Ohm R.A."/>
            <person name="Feau N."/>
            <person name="Henrissat B."/>
            <person name="Schoch C.L."/>
            <person name="Horwitz B.A."/>
            <person name="Barry K.W."/>
            <person name="Condon B.J."/>
            <person name="Copeland A.C."/>
            <person name="Dhillon B."/>
            <person name="Glaser F."/>
            <person name="Hesse C.N."/>
            <person name="Kosti I."/>
            <person name="LaButti K."/>
            <person name="Lindquist E.A."/>
            <person name="Lucas S."/>
            <person name="Salamov A.A."/>
            <person name="Bradshaw R.E."/>
            <person name="Ciuffetti L."/>
            <person name="Hamelin R.C."/>
            <person name="Kema G.H.J."/>
            <person name="Lawrence C."/>
            <person name="Scott J.A."/>
            <person name="Spatafora J.W."/>
            <person name="Turgeon B.G."/>
            <person name="de Wit P.J.G.M."/>
            <person name="Zhong S."/>
            <person name="Goodwin S.B."/>
            <person name="Grigoriev I.V."/>
        </authorList>
    </citation>
    <scope>NUCLEOTIDE SEQUENCE [LARGE SCALE GENOMIC DNA]</scope>
    <source>
        <strain evidence="3">NZE10 / CBS 128990</strain>
    </source>
</reference>
<dbReference type="InterPro" id="IPR002498">
    <property type="entry name" value="PInositol-4-P-4/5-kinase_core"/>
</dbReference>
<dbReference type="AlphaFoldDB" id="N1Q352"/>
<dbReference type="eggNOG" id="ENOG502S39H">
    <property type="taxonomic scope" value="Eukaryota"/>
</dbReference>